<feature type="compositionally biased region" description="Basic and acidic residues" evidence="1">
    <location>
        <begin position="71"/>
        <end position="82"/>
    </location>
</feature>
<feature type="region of interest" description="Disordered" evidence="1">
    <location>
        <begin position="71"/>
        <end position="96"/>
    </location>
</feature>
<accession>A0A8S5RSX7</accession>
<reference evidence="2" key="1">
    <citation type="journal article" date="2021" name="Proc. Natl. Acad. Sci. U.S.A.">
        <title>A Catalog of Tens of Thousands of Viruses from Human Metagenomes Reveals Hidden Associations with Chronic Diseases.</title>
        <authorList>
            <person name="Tisza M.J."/>
            <person name="Buck C.B."/>
        </authorList>
    </citation>
    <scope>NUCLEOTIDE SEQUENCE</scope>
    <source>
        <strain evidence="2">Ct3Mm15</strain>
    </source>
</reference>
<evidence type="ECO:0008006" key="3">
    <source>
        <dbReference type="Google" id="ProtNLM"/>
    </source>
</evidence>
<evidence type="ECO:0000313" key="2">
    <source>
        <dbReference type="EMBL" id="DAE92566.1"/>
    </source>
</evidence>
<protein>
    <recommendedName>
        <fullName evidence="3">Terminase small subunit</fullName>
    </recommendedName>
</protein>
<dbReference type="EMBL" id="BK057802">
    <property type="protein sequence ID" value="DAE92566.1"/>
    <property type="molecule type" value="Genomic_DNA"/>
</dbReference>
<name>A0A8S5RSX7_9CAUD</name>
<evidence type="ECO:0000256" key="1">
    <source>
        <dbReference type="SAM" id="MobiDB-lite"/>
    </source>
</evidence>
<organism evidence="2">
    <name type="scientific">Siphoviridae sp. ct3Mm15</name>
    <dbReference type="NCBI Taxonomy" id="2827558"/>
    <lineage>
        <taxon>Viruses</taxon>
        <taxon>Duplodnaviria</taxon>
        <taxon>Heunggongvirae</taxon>
        <taxon>Uroviricota</taxon>
        <taxon>Caudoviricetes</taxon>
    </lineage>
</organism>
<sequence length="96" mass="10371">MPTVYEIDENGCALASREAAVTVAATSGNEKNLLLALQERIARALDDPETPARDLASLSKRLLEIGREIKAAEAEEKEREAGNIDTSDEDFDPATV</sequence>
<proteinExistence type="predicted"/>
<feature type="compositionally biased region" description="Acidic residues" evidence="1">
    <location>
        <begin position="86"/>
        <end position="96"/>
    </location>
</feature>